<proteinExistence type="predicted"/>
<organism evidence="1 2">
    <name type="scientific">Parathielavia appendiculata</name>
    <dbReference type="NCBI Taxonomy" id="2587402"/>
    <lineage>
        <taxon>Eukaryota</taxon>
        <taxon>Fungi</taxon>
        <taxon>Dikarya</taxon>
        <taxon>Ascomycota</taxon>
        <taxon>Pezizomycotina</taxon>
        <taxon>Sordariomycetes</taxon>
        <taxon>Sordariomycetidae</taxon>
        <taxon>Sordariales</taxon>
        <taxon>Chaetomiaceae</taxon>
        <taxon>Parathielavia</taxon>
    </lineage>
</organism>
<sequence>MKFELGLAGPVSSGGERITVALICGQSANLKRFTTFLVCKRNPGGAARTPLPSPSESQLPKNFLGSCFPFPTTISHPPCEKLQGGIVFYRQIPLFSHVIPPVSLLLRGFASREQRYTSPLFCFSIAKTLDFARDLQHGRCQVASLVPLRQPTHHTLSP</sequence>
<dbReference type="RefSeq" id="XP_062647772.1">
    <property type="nucleotide sequence ID" value="XM_062787370.1"/>
</dbReference>
<keyword evidence="2" id="KW-1185">Reference proteome</keyword>
<dbReference type="AlphaFoldDB" id="A0AAN6U1B4"/>
<evidence type="ECO:0000313" key="2">
    <source>
        <dbReference type="Proteomes" id="UP001302602"/>
    </source>
</evidence>
<reference evidence="1" key="1">
    <citation type="journal article" date="2023" name="Mol. Phylogenet. Evol.">
        <title>Genome-scale phylogeny and comparative genomics of the fungal order Sordariales.</title>
        <authorList>
            <person name="Hensen N."/>
            <person name="Bonometti L."/>
            <person name="Westerberg I."/>
            <person name="Brannstrom I.O."/>
            <person name="Guillou S."/>
            <person name="Cros-Aarteil S."/>
            <person name="Calhoun S."/>
            <person name="Haridas S."/>
            <person name="Kuo A."/>
            <person name="Mondo S."/>
            <person name="Pangilinan J."/>
            <person name="Riley R."/>
            <person name="LaButti K."/>
            <person name="Andreopoulos B."/>
            <person name="Lipzen A."/>
            <person name="Chen C."/>
            <person name="Yan M."/>
            <person name="Daum C."/>
            <person name="Ng V."/>
            <person name="Clum A."/>
            <person name="Steindorff A."/>
            <person name="Ohm R.A."/>
            <person name="Martin F."/>
            <person name="Silar P."/>
            <person name="Natvig D.O."/>
            <person name="Lalanne C."/>
            <person name="Gautier V."/>
            <person name="Ament-Velasquez S.L."/>
            <person name="Kruys A."/>
            <person name="Hutchinson M.I."/>
            <person name="Powell A.J."/>
            <person name="Barry K."/>
            <person name="Miller A.N."/>
            <person name="Grigoriev I.V."/>
            <person name="Debuchy R."/>
            <person name="Gladieux P."/>
            <person name="Hiltunen Thoren M."/>
            <person name="Johannesson H."/>
        </authorList>
    </citation>
    <scope>NUCLEOTIDE SEQUENCE</scope>
    <source>
        <strain evidence="1">CBS 731.68</strain>
    </source>
</reference>
<evidence type="ECO:0000313" key="1">
    <source>
        <dbReference type="EMBL" id="KAK4124001.1"/>
    </source>
</evidence>
<gene>
    <name evidence="1" type="ORF">N657DRAFT_437797</name>
</gene>
<comment type="caution">
    <text evidence="1">The sequence shown here is derived from an EMBL/GenBank/DDBJ whole genome shotgun (WGS) entry which is preliminary data.</text>
</comment>
<reference evidence="1" key="2">
    <citation type="submission" date="2023-05" db="EMBL/GenBank/DDBJ databases">
        <authorList>
            <consortium name="Lawrence Berkeley National Laboratory"/>
            <person name="Steindorff A."/>
            <person name="Hensen N."/>
            <person name="Bonometti L."/>
            <person name="Westerberg I."/>
            <person name="Brannstrom I.O."/>
            <person name="Guillou S."/>
            <person name="Cros-Aarteil S."/>
            <person name="Calhoun S."/>
            <person name="Haridas S."/>
            <person name="Kuo A."/>
            <person name="Mondo S."/>
            <person name="Pangilinan J."/>
            <person name="Riley R."/>
            <person name="Labutti K."/>
            <person name="Andreopoulos B."/>
            <person name="Lipzen A."/>
            <person name="Chen C."/>
            <person name="Yanf M."/>
            <person name="Daum C."/>
            <person name="Ng V."/>
            <person name="Clum A."/>
            <person name="Ohm R."/>
            <person name="Martin F."/>
            <person name="Silar P."/>
            <person name="Natvig D."/>
            <person name="Lalanne C."/>
            <person name="Gautier V."/>
            <person name="Ament-Velasquez S.L."/>
            <person name="Kruys A."/>
            <person name="Hutchinson M.I."/>
            <person name="Powell A.J."/>
            <person name="Barry K."/>
            <person name="Miller A.N."/>
            <person name="Grigoriev I.V."/>
            <person name="Debuchy R."/>
            <person name="Gladieux P."/>
            <person name="Thoren M.H."/>
            <person name="Johannesson H."/>
        </authorList>
    </citation>
    <scope>NUCLEOTIDE SEQUENCE</scope>
    <source>
        <strain evidence="1">CBS 731.68</strain>
    </source>
</reference>
<accession>A0AAN6U1B4</accession>
<dbReference type="EMBL" id="MU853228">
    <property type="protein sequence ID" value="KAK4124001.1"/>
    <property type="molecule type" value="Genomic_DNA"/>
</dbReference>
<dbReference type="Proteomes" id="UP001302602">
    <property type="component" value="Unassembled WGS sequence"/>
</dbReference>
<dbReference type="GeneID" id="87824140"/>
<name>A0AAN6U1B4_9PEZI</name>
<protein>
    <submittedName>
        <fullName evidence="1">Uncharacterized protein</fullName>
    </submittedName>
</protein>